<comment type="caution">
    <text evidence="1">The sequence shown here is derived from an EMBL/GenBank/DDBJ whole genome shotgun (WGS) entry which is preliminary data.</text>
</comment>
<dbReference type="EMBL" id="CAWYQH010000108">
    <property type="protein sequence ID" value="CAK8688247.1"/>
    <property type="molecule type" value="Genomic_DNA"/>
</dbReference>
<proteinExistence type="predicted"/>
<evidence type="ECO:0000313" key="1">
    <source>
        <dbReference type="EMBL" id="CAK8688247.1"/>
    </source>
</evidence>
<reference evidence="1 2" key="1">
    <citation type="submission" date="2024-02" db="EMBL/GenBank/DDBJ databases">
        <authorList>
            <person name="Daric V."/>
            <person name="Darras S."/>
        </authorList>
    </citation>
    <scope>NUCLEOTIDE SEQUENCE [LARGE SCALE GENOMIC DNA]</scope>
</reference>
<keyword evidence="2" id="KW-1185">Reference proteome</keyword>
<accession>A0ABP0G8Z2</accession>
<gene>
    <name evidence="1" type="ORF">CVLEPA_LOCUS20273</name>
</gene>
<sequence>MADDLMPGNLVWKWKEETLKRRRRFHSCSGIVNRGKCLWAGYLITNASASLSSLSFTQMDEDLLLCLVQMILVLRRQRALFVNAKSKKFSFQHLDLGRHNL</sequence>
<protein>
    <submittedName>
        <fullName evidence="1">Uncharacterized protein</fullName>
    </submittedName>
</protein>
<dbReference type="Proteomes" id="UP001642483">
    <property type="component" value="Unassembled WGS sequence"/>
</dbReference>
<evidence type="ECO:0000313" key="2">
    <source>
        <dbReference type="Proteomes" id="UP001642483"/>
    </source>
</evidence>
<organism evidence="1 2">
    <name type="scientific">Clavelina lepadiformis</name>
    <name type="common">Light-bulb sea squirt</name>
    <name type="synonym">Ascidia lepadiformis</name>
    <dbReference type="NCBI Taxonomy" id="159417"/>
    <lineage>
        <taxon>Eukaryota</taxon>
        <taxon>Metazoa</taxon>
        <taxon>Chordata</taxon>
        <taxon>Tunicata</taxon>
        <taxon>Ascidiacea</taxon>
        <taxon>Aplousobranchia</taxon>
        <taxon>Clavelinidae</taxon>
        <taxon>Clavelina</taxon>
    </lineage>
</organism>
<name>A0ABP0G8Z2_CLALP</name>